<dbReference type="Pfam" id="PF07883">
    <property type="entry name" value="Cupin_2"/>
    <property type="match status" value="1"/>
</dbReference>
<dbReference type="PIRSF" id="PIRSF029883">
    <property type="entry name" value="KdgF"/>
    <property type="match status" value="1"/>
</dbReference>
<dbReference type="CDD" id="cd02238">
    <property type="entry name" value="cupin_KdgF"/>
    <property type="match status" value="1"/>
</dbReference>
<dbReference type="InterPro" id="IPR025499">
    <property type="entry name" value="KdgF"/>
</dbReference>
<dbReference type="KEGG" id="pbv:AR543_04095"/>
<dbReference type="InterPro" id="IPR013096">
    <property type="entry name" value="Cupin_2"/>
</dbReference>
<dbReference type="InterPro" id="IPR011051">
    <property type="entry name" value="RmlC_Cupin_sf"/>
</dbReference>
<dbReference type="InterPro" id="IPR014710">
    <property type="entry name" value="RmlC-like_jellyroll"/>
</dbReference>
<name>A0A172ZM33_9BACL</name>
<dbReference type="PANTHER" id="PTHR40112:SF1">
    <property type="entry name" value="H2HPP ISOMERASE"/>
    <property type="match status" value="1"/>
</dbReference>
<dbReference type="EMBL" id="CP013023">
    <property type="protein sequence ID" value="ANF98613.1"/>
    <property type="molecule type" value="Genomic_DNA"/>
</dbReference>
<keyword evidence="3" id="KW-1185">Reference proteome</keyword>
<dbReference type="InterPro" id="IPR052535">
    <property type="entry name" value="Bacilysin_H2HPP_isomerase"/>
</dbReference>
<feature type="domain" description="Cupin type-2" evidence="1">
    <location>
        <begin position="29"/>
        <end position="88"/>
    </location>
</feature>
<proteinExistence type="predicted"/>
<dbReference type="Proteomes" id="UP000078148">
    <property type="component" value="Chromosome"/>
</dbReference>
<dbReference type="RefSeq" id="WP_060536626.1">
    <property type="nucleotide sequence ID" value="NZ_CP013023.1"/>
</dbReference>
<protein>
    <submittedName>
        <fullName evidence="2">Cupin</fullName>
    </submittedName>
</protein>
<dbReference type="OrthoDB" id="9811153at2"/>
<dbReference type="STRING" id="1616788.AR543_04095"/>
<reference evidence="2 3" key="2">
    <citation type="journal article" date="2016" name="Int. J. Syst. Evol. Microbiol.">
        <title>Paenibacillus bovis sp. nov., isolated from raw yak (Bos grunniens) milk.</title>
        <authorList>
            <person name="Gao C."/>
            <person name="Han J."/>
            <person name="Liu Z."/>
            <person name="Xu X."/>
            <person name="Hang F."/>
            <person name="Wu Z."/>
        </authorList>
    </citation>
    <scope>NUCLEOTIDE SEQUENCE [LARGE SCALE GENOMIC DNA]</scope>
    <source>
        <strain evidence="2 3">BD3526</strain>
    </source>
</reference>
<evidence type="ECO:0000313" key="3">
    <source>
        <dbReference type="Proteomes" id="UP000078148"/>
    </source>
</evidence>
<sequence length="106" mass="11667">MSNIGIWELVEPGVRRKVFEPGTSLMMMEVHFEAGAQSAEHSHPHEQMTYCMKGLFRFVIDGKAYELSAGKALNIPAGAVHSARALAPGILLDTFTPVREDIVRTV</sequence>
<evidence type="ECO:0000313" key="2">
    <source>
        <dbReference type="EMBL" id="ANF98613.1"/>
    </source>
</evidence>
<gene>
    <name evidence="2" type="ORF">AR543_04095</name>
</gene>
<dbReference type="Gene3D" id="2.60.120.10">
    <property type="entry name" value="Jelly Rolls"/>
    <property type="match status" value="1"/>
</dbReference>
<organism evidence="2 3">
    <name type="scientific">Paenibacillus bovis</name>
    <dbReference type="NCBI Taxonomy" id="1616788"/>
    <lineage>
        <taxon>Bacteria</taxon>
        <taxon>Bacillati</taxon>
        <taxon>Bacillota</taxon>
        <taxon>Bacilli</taxon>
        <taxon>Bacillales</taxon>
        <taxon>Paenibacillaceae</taxon>
        <taxon>Paenibacillus</taxon>
    </lineage>
</organism>
<dbReference type="SUPFAM" id="SSF51182">
    <property type="entry name" value="RmlC-like cupins"/>
    <property type="match status" value="1"/>
</dbReference>
<dbReference type="PANTHER" id="PTHR40112">
    <property type="entry name" value="H2HPP ISOMERASE"/>
    <property type="match status" value="1"/>
</dbReference>
<evidence type="ECO:0000259" key="1">
    <source>
        <dbReference type="Pfam" id="PF07883"/>
    </source>
</evidence>
<reference evidence="3" key="1">
    <citation type="submission" date="2015-10" db="EMBL/GenBank/DDBJ databases">
        <title>Genome of Paenibacillus bovis sp. nov.</title>
        <authorList>
            <person name="Wu Z."/>
            <person name="Gao C."/>
            <person name="Liu Z."/>
            <person name="Zheng H."/>
        </authorList>
    </citation>
    <scope>NUCLEOTIDE SEQUENCE [LARGE SCALE GENOMIC DNA]</scope>
    <source>
        <strain evidence="3">BD3526</strain>
    </source>
</reference>
<accession>A0A172ZM33</accession>
<dbReference type="AlphaFoldDB" id="A0A172ZM33"/>